<reference evidence="2 3" key="1">
    <citation type="submission" date="2020-01" db="EMBL/GenBank/DDBJ databases">
        <title>Novel species isolated from a subtropical stream in China.</title>
        <authorList>
            <person name="Lu H."/>
        </authorList>
    </citation>
    <scope>NUCLEOTIDE SEQUENCE [LARGE SCALE GENOMIC DNA]</scope>
    <source>
        <strain evidence="2 3">FT82W</strain>
    </source>
</reference>
<keyword evidence="1" id="KW-1133">Transmembrane helix</keyword>
<feature type="transmembrane region" description="Helical" evidence="1">
    <location>
        <begin position="34"/>
        <end position="53"/>
    </location>
</feature>
<comment type="caution">
    <text evidence="2">The sequence shown here is derived from an EMBL/GenBank/DDBJ whole genome shotgun (WGS) entry which is preliminary data.</text>
</comment>
<feature type="transmembrane region" description="Helical" evidence="1">
    <location>
        <begin position="65"/>
        <end position="86"/>
    </location>
</feature>
<keyword evidence="1" id="KW-0472">Membrane</keyword>
<keyword evidence="1" id="KW-0812">Transmembrane</keyword>
<protein>
    <submittedName>
        <fullName evidence="2">Uncharacterized protein</fullName>
    </submittedName>
</protein>
<dbReference type="Proteomes" id="UP000470302">
    <property type="component" value="Unassembled WGS sequence"/>
</dbReference>
<evidence type="ECO:0000313" key="2">
    <source>
        <dbReference type="EMBL" id="MYM88445.1"/>
    </source>
</evidence>
<name>A0A845G4X0_9BURK</name>
<dbReference type="AlphaFoldDB" id="A0A845G4X0"/>
<dbReference type="EMBL" id="WWCW01000046">
    <property type="protein sequence ID" value="MYM88445.1"/>
    <property type="molecule type" value="Genomic_DNA"/>
</dbReference>
<dbReference type="RefSeq" id="WP_161097483.1">
    <property type="nucleotide sequence ID" value="NZ_WWCW01000046.1"/>
</dbReference>
<evidence type="ECO:0000313" key="3">
    <source>
        <dbReference type="Proteomes" id="UP000470302"/>
    </source>
</evidence>
<gene>
    <name evidence="2" type="ORF">GTP91_14845</name>
</gene>
<accession>A0A845G4X0</accession>
<evidence type="ECO:0000256" key="1">
    <source>
        <dbReference type="SAM" id="Phobius"/>
    </source>
</evidence>
<organism evidence="2 3">
    <name type="scientific">Duganella vulcania</name>
    <dbReference type="NCBI Taxonomy" id="2692166"/>
    <lineage>
        <taxon>Bacteria</taxon>
        <taxon>Pseudomonadati</taxon>
        <taxon>Pseudomonadota</taxon>
        <taxon>Betaproteobacteria</taxon>
        <taxon>Burkholderiales</taxon>
        <taxon>Oxalobacteraceae</taxon>
        <taxon>Telluria group</taxon>
        <taxon>Duganella</taxon>
    </lineage>
</organism>
<sequence>MMLIIFLSCICAVLIVDILSVSFSCPRNKIKSELIARLPNSVVFTFAITTGILAPDMMPVGNHPFIVRMLVMLSILIVGQLLLALASRKIFK</sequence>
<proteinExistence type="predicted"/>